<organism evidence="2">
    <name type="scientific">uncultured Caudovirales phage</name>
    <dbReference type="NCBI Taxonomy" id="2100421"/>
    <lineage>
        <taxon>Viruses</taxon>
        <taxon>Duplodnaviria</taxon>
        <taxon>Heunggongvirae</taxon>
        <taxon>Uroviricota</taxon>
        <taxon>Caudoviricetes</taxon>
        <taxon>Peduoviridae</taxon>
        <taxon>Maltschvirus</taxon>
        <taxon>Maltschvirus maltsch</taxon>
    </lineage>
</organism>
<keyword evidence="1" id="KW-1133">Transmembrane helix</keyword>
<reference evidence="2" key="1">
    <citation type="submission" date="2020-04" db="EMBL/GenBank/DDBJ databases">
        <authorList>
            <person name="Chiriac C."/>
            <person name="Salcher M."/>
            <person name="Ghai R."/>
            <person name="Kavagutti S V."/>
        </authorList>
    </citation>
    <scope>NUCLEOTIDE SEQUENCE</scope>
</reference>
<dbReference type="EMBL" id="LR796491">
    <property type="protein sequence ID" value="CAB4147180.1"/>
    <property type="molecule type" value="Genomic_DNA"/>
</dbReference>
<evidence type="ECO:0000256" key="1">
    <source>
        <dbReference type="SAM" id="Phobius"/>
    </source>
</evidence>
<evidence type="ECO:0000313" key="2">
    <source>
        <dbReference type="EMBL" id="CAB4147180.1"/>
    </source>
</evidence>
<protein>
    <submittedName>
        <fullName evidence="2">Uncharacterized protein</fullName>
    </submittedName>
</protein>
<keyword evidence="1" id="KW-0472">Membrane</keyword>
<accession>A0A6J5MQ53</accession>
<proteinExistence type="predicted"/>
<feature type="transmembrane region" description="Helical" evidence="1">
    <location>
        <begin position="6"/>
        <end position="29"/>
    </location>
</feature>
<keyword evidence="1" id="KW-0812">Transmembrane</keyword>
<sequence length="37" mass="4347">MAFDLSHYIPFNMFVLLWILGMLAGATLFNRNDKEEK</sequence>
<name>A0A6J5MQ53_9CAUD</name>
<gene>
    <name evidence="2" type="ORF">UFOVP506_14</name>
</gene>